<proteinExistence type="predicted"/>
<name>A0ABM9R5K0_BIFLI</name>
<dbReference type="EMBL" id="CCWP01000035">
    <property type="protein sequence ID" value="CEF03027.1"/>
    <property type="molecule type" value="Genomic_DNA"/>
</dbReference>
<dbReference type="Proteomes" id="UP000043107">
    <property type="component" value="Unassembled WGS sequence"/>
</dbReference>
<sequence>MEVRISTAKIREVLESSGCAYTAGNIAAVRANIPLHTSDLILAALNATDLPDKRFALPLF</sequence>
<protein>
    <submittedName>
        <fullName evidence="1">Uncharacterized protein</fullName>
    </submittedName>
</protein>
<keyword evidence="2" id="KW-1185">Reference proteome</keyword>
<dbReference type="RefSeq" id="WP_014484966.1">
    <property type="nucleotide sequence ID" value="NZ_CBCRZZ010000006.1"/>
</dbReference>
<evidence type="ECO:0000313" key="1">
    <source>
        <dbReference type="EMBL" id="CEF03027.1"/>
    </source>
</evidence>
<comment type="caution">
    <text evidence="1">The sequence shown here is derived from an EMBL/GenBank/DDBJ whole genome shotgun (WGS) entry which is preliminary data.</text>
</comment>
<gene>
    <name evidence="1" type="ORF">BLIC_c01688</name>
</gene>
<accession>A0ABM9R5K0</accession>
<evidence type="ECO:0000313" key="2">
    <source>
        <dbReference type="Proteomes" id="UP000043107"/>
    </source>
</evidence>
<organism evidence="1 2">
    <name type="scientific">Bifidobacterium longum subsp. infantis</name>
    <dbReference type="NCBI Taxonomy" id="1682"/>
    <lineage>
        <taxon>Bacteria</taxon>
        <taxon>Bacillati</taxon>
        <taxon>Actinomycetota</taxon>
        <taxon>Actinomycetes</taxon>
        <taxon>Bifidobacteriales</taxon>
        <taxon>Bifidobacteriaceae</taxon>
        <taxon>Bifidobacterium</taxon>
    </lineage>
</organism>
<reference evidence="1 2" key="1">
    <citation type="submission" date="2014-09" db="EMBL/GenBank/DDBJ databases">
        <authorList>
            <person name="Bertelli C."/>
        </authorList>
    </citation>
    <scope>NUCLEOTIDE SEQUENCE [LARGE SCALE GENOMIC DNA]</scope>
    <source>
        <strain evidence="1 2">BIC1401111250</strain>
    </source>
</reference>